<organism evidence="2 3">
    <name type="scientific">Strigomonas culicis</name>
    <dbReference type="NCBI Taxonomy" id="28005"/>
    <lineage>
        <taxon>Eukaryota</taxon>
        <taxon>Discoba</taxon>
        <taxon>Euglenozoa</taxon>
        <taxon>Kinetoplastea</taxon>
        <taxon>Metakinetoplastina</taxon>
        <taxon>Trypanosomatida</taxon>
        <taxon>Trypanosomatidae</taxon>
        <taxon>Strigomonadinae</taxon>
        <taxon>Strigomonas</taxon>
    </lineage>
</organism>
<name>S9UMT1_9TRYP</name>
<comment type="caution">
    <text evidence="2">The sequence shown here is derived from an EMBL/GenBank/DDBJ whole genome shotgun (WGS) entry which is preliminary data.</text>
</comment>
<dbReference type="EMBL" id="ATMH01011601">
    <property type="protein sequence ID" value="EPY16006.1"/>
    <property type="molecule type" value="Genomic_DNA"/>
</dbReference>
<gene>
    <name evidence="2" type="ORF">STCU_11614</name>
</gene>
<reference evidence="2 3" key="1">
    <citation type="journal article" date="2013" name="PLoS ONE">
        <title>Predicting the Proteins of Angomonas deanei, Strigomonas culicis and Their Respective Endosymbionts Reveals New Aspects of the Trypanosomatidae Family.</title>
        <authorList>
            <person name="Motta M.C."/>
            <person name="Martins A.C."/>
            <person name="de Souza S.S."/>
            <person name="Catta-Preta C.M."/>
            <person name="Silva R."/>
            <person name="Klein C.C."/>
            <person name="de Almeida L.G."/>
            <person name="de Lima Cunha O."/>
            <person name="Ciapina L.P."/>
            <person name="Brocchi M."/>
            <person name="Colabardini A.C."/>
            <person name="de Araujo Lima B."/>
            <person name="Machado C.R."/>
            <person name="de Almeida Soares C.M."/>
            <person name="Probst C.M."/>
            <person name="de Menezes C.B."/>
            <person name="Thompson C.E."/>
            <person name="Bartholomeu D.C."/>
            <person name="Gradia D.F."/>
            <person name="Pavoni D.P."/>
            <person name="Grisard E.C."/>
            <person name="Fantinatti-Garboggini F."/>
            <person name="Marchini F.K."/>
            <person name="Rodrigues-Luiz G.F."/>
            <person name="Wagner G."/>
            <person name="Goldman G.H."/>
            <person name="Fietto J.L."/>
            <person name="Elias M.C."/>
            <person name="Goldman M.H."/>
            <person name="Sagot M.F."/>
            <person name="Pereira M."/>
            <person name="Stoco P.H."/>
            <person name="de Mendonca-Neto R.P."/>
            <person name="Teixeira S.M."/>
            <person name="Maciel T.E."/>
            <person name="de Oliveira Mendes T.A."/>
            <person name="Urmenyi T.P."/>
            <person name="de Souza W."/>
            <person name="Schenkman S."/>
            <person name="de Vasconcelos A.T."/>
        </authorList>
    </citation>
    <scope>NUCLEOTIDE SEQUENCE [LARGE SCALE GENOMIC DNA]</scope>
</reference>
<evidence type="ECO:0000256" key="1">
    <source>
        <dbReference type="SAM" id="MobiDB-lite"/>
    </source>
</evidence>
<sequence length="75" mass="7900">MVLSLVPRGAAAERQRKLRGRGAPRGAAPWWRGGQRDSAAGLLRLACVLHGPNQHSADACAADGGAEPREPHKPD</sequence>
<accession>S9UMT1</accession>
<protein>
    <submittedName>
        <fullName evidence="2">Uncharacterized protein</fullName>
    </submittedName>
</protein>
<evidence type="ECO:0000313" key="3">
    <source>
        <dbReference type="Proteomes" id="UP000015354"/>
    </source>
</evidence>
<keyword evidence="3" id="KW-1185">Reference proteome</keyword>
<feature type="region of interest" description="Disordered" evidence="1">
    <location>
        <begin position="56"/>
        <end position="75"/>
    </location>
</feature>
<dbReference type="Proteomes" id="UP000015354">
    <property type="component" value="Unassembled WGS sequence"/>
</dbReference>
<proteinExistence type="predicted"/>
<evidence type="ECO:0000313" key="2">
    <source>
        <dbReference type="EMBL" id="EPY16006.1"/>
    </source>
</evidence>
<dbReference type="AlphaFoldDB" id="S9UMT1"/>
<feature type="compositionally biased region" description="Basic and acidic residues" evidence="1">
    <location>
        <begin position="66"/>
        <end position="75"/>
    </location>
</feature>
<feature type="region of interest" description="Disordered" evidence="1">
    <location>
        <begin position="1"/>
        <end position="32"/>
    </location>
</feature>